<keyword evidence="2" id="KW-1133">Transmembrane helix</keyword>
<dbReference type="GeneID" id="73045705"/>
<feature type="transmembrane region" description="Helical" evidence="2">
    <location>
        <begin position="218"/>
        <end position="235"/>
    </location>
</feature>
<feature type="transmembrane region" description="Helical" evidence="2">
    <location>
        <begin position="109"/>
        <end position="130"/>
    </location>
</feature>
<dbReference type="Proteomes" id="UP001595945">
    <property type="component" value="Unassembled WGS sequence"/>
</dbReference>
<feature type="region of interest" description="Disordered" evidence="1">
    <location>
        <begin position="1"/>
        <end position="23"/>
    </location>
</feature>
<keyword evidence="2" id="KW-0812">Transmembrane</keyword>
<dbReference type="EMBL" id="JBHSHT010000001">
    <property type="protein sequence ID" value="MFC4823248.1"/>
    <property type="molecule type" value="Genomic_DNA"/>
</dbReference>
<feature type="compositionally biased region" description="Basic and acidic residues" evidence="1">
    <location>
        <begin position="13"/>
        <end position="23"/>
    </location>
</feature>
<evidence type="ECO:0000313" key="4">
    <source>
        <dbReference type="Proteomes" id="UP001595945"/>
    </source>
</evidence>
<organism evidence="3 4">
    <name type="scientific">Halorussus aquaticus</name>
    <dbReference type="NCBI Taxonomy" id="2953748"/>
    <lineage>
        <taxon>Archaea</taxon>
        <taxon>Methanobacteriati</taxon>
        <taxon>Methanobacteriota</taxon>
        <taxon>Stenosarchaea group</taxon>
        <taxon>Halobacteria</taxon>
        <taxon>Halobacteriales</taxon>
        <taxon>Haladaptataceae</taxon>
        <taxon>Halorussus</taxon>
    </lineage>
</organism>
<keyword evidence="4" id="KW-1185">Reference proteome</keyword>
<dbReference type="AlphaFoldDB" id="A0ABD5PXY1"/>
<evidence type="ECO:0000313" key="3">
    <source>
        <dbReference type="EMBL" id="MFC4823248.1"/>
    </source>
</evidence>
<gene>
    <name evidence="3" type="ORF">ACFO9K_03125</name>
</gene>
<accession>A0ABD5PXY1</accession>
<feature type="transmembrane region" description="Helical" evidence="2">
    <location>
        <begin position="45"/>
        <end position="64"/>
    </location>
</feature>
<sequence length="270" mass="27862">MSADSSPGSSSEPHAENVARERLPNTSVSGVLGESVARVATDPRLALPFVVAGLVLTAVGRLRLRDPIPTTMPDLAGDMTVRIAFHLYPSGLRVTGTRPAALVDLEPGYLAWAVGSELAAFLAVGVAGWLTLSRAADAGWGVRSPGRPLVSYLGFVVAAKIFLRSLAVFDGLGLFAVVGLVVFAVVSVRLFAAPALVVTGRGLGAAVRESARRSVGEGATVFGLVVLFGLSAWLLGSVPVVGTFLSTAVVAPIHAVCAVVFVKSTGERHR</sequence>
<keyword evidence="2" id="KW-0472">Membrane</keyword>
<evidence type="ECO:0000256" key="2">
    <source>
        <dbReference type="SAM" id="Phobius"/>
    </source>
</evidence>
<evidence type="ECO:0000256" key="1">
    <source>
        <dbReference type="SAM" id="MobiDB-lite"/>
    </source>
</evidence>
<reference evidence="3 4" key="1">
    <citation type="journal article" date="2019" name="Int. J. Syst. Evol. Microbiol.">
        <title>The Global Catalogue of Microorganisms (GCM) 10K type strain sequencing project: providing services to taxonomists for standard genome sequencing and annotation.</title>
        <authorList>
            <consortium name="The Broad Institute Genomics Platform"/>
            <consortium name="The Broad Institute Genome Sequencing Center for Infectious Disease"/>
            <person name="Wu L."/>
            <person name="Ma J."/>
        </authorList>
    </citation>
    <scope>NUCLEOTIDE SEQUENCE [LARGE SCALE GENOMIC DNA]</scope>
    <source>
        <strain evidence="3 4">XZYJ18</strain>
    </source>
</reference>
<comment type="caution">
    <text evidence="3">The sequence shown here is derived from an EMBL/GenBank/DDBJ whole genome shotgun (WGS) entry which is preliminary data.</text>
</comment>
<proteinExistence type="predicted"/>
<protein>
    <submittedName>
        <fullName evidence="3">Uncharacterized protein</fullName>
    </submittedName>
</protein>
<name>A0ABD5PXY1_9EURY</name>
<dbReference type="RefSeq" id="WP_254267269.1">
    <property type="nucleotide sequence ID" value="NZ_CP100400.1"/>
</dbReference>
<feature type="transmembrane region" description="Helical" evidence="2">
    <location>
        <begin position="241"/>
        <end position="262"/>
    </location>
</feature>
<feature type="compositionally biased region" description="Low complexity" evidence="1">
    <location>
        <begin position="1"/>
        <end position="11"/>
    </location>
</feature>
<feature type="transmembrane region" description="Helical" evidence="2">
    <location>
        <begin position="175"/>
        <end position="197"/>
    </location>
</feature>